<reference evidence="2 3" key="1">
    <citation type="journal article" date="2019" name="Nat. Med.">
        <title>A library of human gut bacterial isolates paired with longitudinal multiomics data enables mechanistic microbiome research.</title>
        <authorList>
            <person name="Poyet M."/>
            <person name="Groussin M."/>
            <person name="Gibbons S.M."/>
            <person name="Avila-Pacheco J."/>
            <person name="Jiang X."/>
            <person name="Kearney S.M."/>
            <person name="Perrotta A.R."/>
            <person name="Berdy B."/>
            <person name="Zhao S."/>
            <person name="Lieberman T.D."/>
            <person name="Swanson P.K."/>
            <person name="Smith M."/>
            <person name="Roesemann S."/>
            <person name="Alexander J.E."/>
            <person name="Rich S.A."/>
            <person name="Livny J."/>
            <person name="Vlamakis H."/>
            <person name="Clish C."/>
            <person name="Bullock K."/>
            <person name="Deik A."/>
            <person name="Scott J."/>
            <person name="Pierce K.A."/>
            <person name="Xavier R.J."/>
            <person name="Alm E.J."/>
        </authorList>
    </citation>
    <scope>NUCLEOTIDE SEQUENCE [LARGE SCALE GENOMIC DNA]</scope>
    <source>
        <strain evidence="2 3">BIOML-A1</strain>
    </source>
</reference>
<dbReference type="EMBL" id="WNAF01000002">
    <property type="protein sequence ID" value="MTR76208.1"/>
    <property type="molecule type" value="Genomic_DNA"/>
</dbReference>
<dbReference type="AlphaFoldDB" id="A0A844KDL4"/>
<keyword evidence="1" id="KW-0472">Membrane</keyword>
<dbReference type="Proteomes" id="UP000448177">
    <property type="component" value="Unassembled WGS sequence"/>
</dbReference>
<evidence type="ECO:0000313" key="3">
    <source>
        <dbReference type="Proteomes" id="UP000448177"/>
    </source>
</evidence>
<feature type="transmembrane region" description="Helical" evidence="1">
    <location>
        <begin position="79"/>
        <end position="96"/>
    </location>
</feature>
<organism evidence="2 3">
    <name type="scientific">Mediterraneibacter faecis</name>
    <dbReference type="NCBI Taxonomy" id="592978"/>
    <lineage>
        <taxon>Bacteria</taxon>
        <taxon>Bacillati</taxon>
        <taxon>Bacillota</taxon>
        <taxon>Clostridia</taxon>
        <taxon>Lachnospirales</taxon>
        <taxon>Lachnospiraceae</taxon>
        <taxon>Mediterraneibacter</taxon>
    </lineage>
</organism>
<keyword evidence="3" id="KW-1185">Reference proteome</keyword>
<gene>
    <name evidence="2" type="ORF">GMD21_05860</name>
</gene>
<keyword evidence="1" id="KW-0812">Transmembrane</keyword>
<evidence type="ECO:0000313" key="2">
    <source>
        <dbReference type="EMBL" id="MTR76208.1"/>
    </source>
</evidence>
<evidence type="ECO:0000256" key="1">
    <source>
        <dbReference type="SAM" id="Phobius"/>
    </source>
</evidence>
<comment type="caution">
    <text evidence="2">The sequence shown here is derived from an EMBL/GenBank/DDBJ whole genome shotgun (WGS) entry which is preliminary data.</text>
</comment>
<accession>A0A844KDL4</accession>
<feature type="transmembrane region" description="Helical" evidence="1">
    <location>
        <begin position="45"/>
        <end position="67"/>
    </location>
</feature>
<sequence length="105" mass="12024">MEYQMDENTGTGLLLWNMGRSERVRQEEEQRRIHHIRMSLWRTRFITGIGMLVGLFYASGAAITYSISVKAPESTLERVLIGLAVSTSFYALNSIARTLEKQIKK</sequence>
<dbReference type="RefSeq" id="WP_155203907.1">
    <property type="nucleotide sequence ID" value="NZ_WNAF01000002.1"/>
</dbReference>
<protein>
    <submittedName>
        <fullName evidence="2">Uncharacterized protein</fullName>
    </submittedName>
</protein>
<proteinExistence type="predicted"/>
<name>A0A844KDL4_9FIRM</name>
<keyword evidence="1" id="KW-1133">Transmembrane helix</keyword>